<dbReference type="CDD" id="cd22359">
    <property type="entry name" value="SfsA-like_bacterial"/>
    <property type="match status" value="1"/>
</dbReference>
<dbReference type="PANTHER" id="PTHR30545">
    <property type="entry name" value="SUGAR FERMENTATION STIMULATION PROTEIN A"/>
    <property type="match status" value="1"/>
</dbReference>
<accession>A0A382HAN9</accession>
<protein>
    <recommendedName>
        <fullName evidence="4">Sugar fermentation stimulation protein C-terminal domain-containing protein</fullName>
    </recommendedName>
</protein>
<dbReference type="Pfam" id="PF01986">
    <property type="entry name" value="DUF123"/>
    <property type="match status" value="1"/>
</dbReference>
<sequence>MERPELVLGSPVYAKFVERINRFVVRCYSDDIGQVDAFMANPGRLGELLIPGADIVLERSEKSATRKTLYSAAGVYSKDTLIGLNTHHSNQIASYLLKNRLVPGLEQVDVIDTEVVHERSRFDFLVSEEGIPLFLEVKSVSLSGNGIAMFPDAVTERGRRHLKELANLGSPGKANIILFIAQGSENDLFMPDYHTDLEFSRTILEERGRLRIVPVGVKWDRSLRLSDCVRLLAIPWDFINERIRDTGSYLLSLRIPKQQHINVGSLGKVSLKPGYYLYVGSGMNGLSGRISRHMHLRKNLHWHVDFLRQFADKVTAYAIRTPQHIESDLAISVGNILEPVIPGFGASDSAHKTHLFYSQTDPYIS</sequence>
<feature type="domain" description="Sugar fermentation stimulation protein C-terminal" evidence="1">
    <location>
        <begin position="88"/>
        <end position="218"/>
    </location>
</feature>
<dbReference type="InterPro" id="IPR041465">
    <property type="entry name" value="SfsA_N"/>
</dbReference>
<dbReference type="Gene3D" id="3.40.1350.60">
    <property type="match status" value="1"/>
</dbReference>
<evidence type="ECO:0000259" key="1">
    <source>
        <dbReference type="Pfam" id="PF03749"/>
    </source>
</evidence>
<dbReference type="GO" id="GO:0003677">
    <property type="term" value="F:DNA binding"/>
    <property type="evidence" value="ECO:0007669"/>
    <property type="project" value="InterPro"/>
</dbReference>
<evidence type="ECO:0008006" key="4">
    <source>
        <dbReference type="Google" id="ProtNLM"/>
    </source>
</evidence>
<dbReference type="Pfam" id="PF03749">
    <property type="entry name" value="SfsA"/>
    <property type="match status" value="1"/>
</dbReference>
<dbReference type="Gene3D" id="2.40.50.580">
    <property type="match status" value="1"/>
</dbReference>
<proteinExistence type="predicted"/>
<gene>
    <name evidence="3" type="ORF">METZ01_LOCUS237232</name>
</gene>
<feature type="non-terminal residue" evidence="3">
    <location>
        <position position="365"/>
    </location>
</feature>
<dbReference type="NCBIfam" id="TIGR00230">
    <property type="entry name" value="sfsA"/>
    <property type="match status" value="1"/>
</dbReference>
<dbReference type="InterPro" id="IPR005224">
    <property type="entry name" value="SfsA"/>
</dbReference>
<feature type="domain" description="SfsA N-terminal OB" evidence="2">
    <location>
        <begin position="17"/>
        <end position="83"/>
    </location>
</feature>
<dbReference type="CDD" id="cd10441">
    <property type="entry name" value="GIY-YIG_COG1833"/>
    <property type="match status" value="1"/>
</dbReference>
<dbReference type="PANTHER" id="PTHR30545:SF2">
    <property type="entry name" value="SUGAR FERMENTATION STIMULATION PROTEIN A"/>
    <property type="match status" value="1"/>
</dbReference>
<dbReference type="InterPro" id="IPR002837">
    <property type="entry name" value="DUF123"/>
</dbReference>
<evidence type="ECO:0000259" key="2">
    <source>
        <dbReference type="Pfam" id="PF17746"/>
    </source>
</evidence>
<evidence type="ECO:0000313" key="3">
    <source>
        <dbReference type="EMBL" id="SVB84378.1"/>
    </source>
</evidence>
<name>A0A382HAN9_9ZZZZ</name>
<dbReference type="EMBL" id="UINC01060162">
    <property type="protein sequence ID" value="SVB84378.1"/>
    <property type="molecule type" value="Genomic_DNA"/>
</dbReference>
<reference evidence="3" key="1">
    <citation type="submission" date="2018-05" db="EMBL/GenBank/DDBJ databases">
        <authorList>
            <person name="Lanie J.A."/>
            <person name="Ng W.-L."/>
            <person name="Kazmierczak K.M."/>
            <person name="Andrzejewski T.M."/>
            <person name="Davidsen T.M."/>
            <person name="Wayne K.J."/>
            <person name="Tettelin H."/>
            <person name="Glass J.I."/>
            <person name="Rusch D."/>
            <person name="Podicherti R."/>
            <person name="Tsui H.-C.T."/>
            <person name="Winkler M.E."/>
        </authorList>
    </citation>
    <scope>NUCLEOTIDE SEQUENCE</scope>
</reference>
<dbReference type="Pfam" id="PF17746">
    <property type="entry name" value="SfsA_N"/>
    <property type="match status" value="1"/>
</dbReference>
<dbReference type="AlphaFoldDB" id="A0A382HAN9"/>
<dbReference type="InterPro" id="IPR040452">
    <property type="entry name" value="SfsA_C"/>
</dbReference>
<organism evidence="3">
    <name type="scientific">marine metagenome</name>
    <dbReference type="NCBI Taxonomy" id="408172"/>
    <lineage>
        <taxon>unclassified sequences</taxon>
        <taxon>metagenomes</taxon>
        <taxon>ecological metagenomes</taxon>
    </lineage>
</organism>